<dbReference type="Pfam" id="PF05699">
    <property type="entry name" value="Dimer_Tnp_hAT"/>
    <property type="match status" value="1"/>
</dbReference>
<dbReference type="InterPro" id="IPR008906">
    <property type="entry name" value="HATC_C_dom"/>
</dbReference>
<dbReference type="OMA" id="RYERNAH"/>
<protein>
    <recommendedName>
        <fullName evidence="2">HAT C-terminal dimerisation domain-containing protein</fullName>
    </recommendedName>
</protein>
<organism evidence="3 4">
    <name type="scientific">Gloeophyllum trabeum (strain ATCC 11539 / FP-39264 / Madison 617)</name>
    <name type="common">Brown rot fungus</name>
    <dbReference type="NCBI Taxonomy" id="670483"/>
    <lineage>
        <taxon>Eukaryota</taxon>
        <taxon>Fungi</taxon>
        <taxon>Dikarya</taxon>
        <taxon>Basidiomycota</taxon>
        <taxon>Agaricomycotina</taxon>
        <taxon>Agaricomycetes</taxon>
        <taxon>Gloeophyllales</taxon>
        <taxon>Gloeophyllaceae</taxon>
        <taxon>Gloeophyllum</taxon>
    </lineage>
</organism>
<proteinExistence type="predicted"/>
<feature type="compositionally biased region" description="Low complexity" evidence="1">
    <location>
        <begin position="612"/>
        <end position="623"/>
    </location>
</feature>
<dbReference type="OrthoDB" id="3270520at2759"/>
<sequence>MSGQPRPQGSSNRSTLRVEYFYDHPALASKHESAYTNSSKDKAKVWCKRCFENLVMGELVLDEQRLRAGEVAVVRTRMEIETDGFVLVWARPKETPSSQRWQAGHMPTMRTHLASCSLQPDEVRAAAAVQHDPSAVGTWLTSMSTSIPSTQFTLSAPYPTISVSSPQFGSNQAQQQCRGKEGTLETDSWSGVNQLHLVPFMVNVNRQLHTVKVYDTTSRVKNAENLLVMIREVINIVENEWGIIVVAITSDCGGDSRAAHKAIVQENTRLVGPDCYAHQINLIVGDYFKVSAWFFIYSEKADQRIWSRTLAVVRAVLTRWTSHFLAYRRLLEIKNPLEILASDPRIFESGDAKSHAKTREMLPILRDSMFWHYLARIKFHIQPFAIAANVTQSAHCRLDEVLLTFAFLLKQFLELADPDDQLIKEAVITSLETRWAKADQDVFVAAVVLNPFVKAGAFAQLHLFHNAGLMALLSRLWTRFYDTSPPEAFQSEVLEYLSGTGKYEDMESYADAIQAKARQNKTSPDPLEVWKGVSFSGAPPTPLGTLANRILSICANSASVERLFSAFGLILTKLRNRLGTQNLTNLAELKMYIQDEHRQKNSKTRLKRHFETTAARSSAAPTTLENTGSTISLNSPVPVVPSSSIHHAPSSISASVPPSSSDVEPVAESDETTASTSSHIPRTRLRAIVAELHDAIDRDDDVNTTQTFPSRIKEKLSNMFNFQQSYWIESHTRSAMRSLEDEMEVYELLDLDAAGEDNFEEDSGDAILGD</sequence>
<accession>S7R7I8</accession>
<evidence type="ECO:0000313" key="4">
    <source>
        <dbReference type="Proteomes" id="UP000030669"/>
    </source>
</evidence>
<dbReference type="GO" id="GO:0046983">
    <property type="term" value="F:protein dimerization activity"/>
    <property type="evidence" value="ECO:0007669"/>
    <property type="project" value="InterPro"/>
</dbReference>
<evidence type="ECO:0000259" key="2">
    <source>
        <dbReference type="Pfam" id="PF05699"/>
    </source>
</evidence>
<keyword evidence="4" id="KW-1185">Reference proteome</keyword>
<feature type="domain" description="HAT C-terminal dimerisation" evidence="2">
    <location>
        <begin position="522"/>
        <end position="586"/>
    </location>
</feature>
<dbReference type="HOGENOM" id="CLU_007316_1_0_1"/>
<gene>
    <name evidence="3" type="ORF">GLOTRDRAFT_50634</name>
</gene>
<reference evidence="3 4" key="1">
    <citation type="journal article" date="2012" name="Science">
        <title>The Paleozoic origin of enzymatic lignin decomposition reconstructed from 31 fungal genomes.</title>
        <authorList>
            <person name="Floudas D."/>
            <person name="Binder M."/>
            <person name="Riley R."/>
            <person name="Barry K."/>
            <person name="Blanchette R.A."/>
            <person name="Henrissat B."/>
            <person name="Martinez A.T."/>
            <person name="Otillar R."/>
            <person name="Spatafora J.W."/>
            <person name="Yadav J.S."/>
            <person name="Aerts A."/>
            <person name="Benoit I."/>
            <person name="Boyd A."/>
            <person name="Carlson A."/>
            <person name="Copeland A."/>
            <person name="Coutinho P.M."/>
            <person name="de Vries R.P."/>
            <person name="Ferreira P."/>
            <person name="Findley K."/>
            <person name="Foster B."/>
            <person name="Gaskell J."/>
            <person name="Glotzer D."/>
            <person name="Gorecki P."/>
            <person name="Heitman J."/>
            <person name="Hesse C."/>
            <person name="Hori C."/>
            <person name="Igarashi K."/>
            <person name="Jurgens J.A."/>
            <person name="Kallen N."/>
            <person name="Kersten P."/>
            <person name="Kohler A."/>
            <person name="Kuees U."/>
            <person name="Kumar T.K.A."/>
            <person name="Kuo A."/>
            <person name="LaButti K."/>
            <person name="Larrondo L.F."/>
            <person name="Lindquist E."/>
            <person name="Ling A."/>
            <person name="Lombard V."/>
            <person name="Lucas S."/>
            <person name="Lundell T."/>
            <person name="Martin R."/>
            <person name="McLaughlin D.J."/>
            <person name="Morgenstern I."/>
            <person name="Morin E."/>
            <person name="Murat C."/>
            <person name="Nagy L.G."/>
            <person name="Nolan M."/>
            <person name="Ohm R.A."/>
            <person name="Patyshakuliyeva A."/>
            <person name="Rokas A."/>
            <person name="Ruiz-Duenas F.J."/>
            <person name="Sabat G."/>
            <person name="Salamov A."/>
            <person name="Samejima M."/>
            <person name="Schmutz J."/>
            <person name="Slot J.C."/>
            <person name="St John F."/>
            <person name="Stenlid J."/>
            <person name="Sun H."/>
            <person name="Sun S."/>
            <person name="Syed K."/>
            <person name="Tsang A."/>
            <person name="Wiebenga A."/>
            <person name="Young D."/>
            <person name="Pisabarro A."/>
            <person name="Eastwood D.C."/>
            <person name="Martin F."/>
            <person name="Cullen D."/>
            <person name="Grigoriev I.V."/>
            <person name="Hibbett D.S."/>
        </authorList>
    </citation>
    <scope>NUCLEOTIDE SEQUENCE [LARGE SCALE GENOMIC DNA]</scope>
    <source>
        <strain evidence="3 4">ATCC 11539</strain>
    </source>
</reference>
<dbReference type="Proteomes" id="UP000030669">
    <property type="component" value="Unassembled WGS sequence"/>
</dbReference>
<dbReference type="EMBL" id="KB469317">
    <property type="protein sequence ID" value="EPQ50345.1"/>
    <property type="molecule type" value="Genomic_DNA"/>
</dbReference>
<dbReference type="AlphaFoldDB" id="S7R7I8"/>
<feature type="compositionally biased region" description="Polar residues" evidence="1">
    <location>
        <begin position="624"/>
        <end position="634"/>
    </location>
</feature>
<feature type="compositionally biased region" description="Low complexity" evidence="1">
    <location>
        <begin position="635"/>
        <end position="664"/>
    </location>
</feature>
<dbReference type="KEGG" id="gtr:GLOTRDRAFT_50634"/>
<dbReference type="eggNOG" id="ENOG502RSBA">
    <property type="taxonomic scope" value="Eukaryota"/>
</dbReference>
<feature type="region of interest" description="Disordered" evidence="1">
    <location>
        <begin position="612"/>
        <end position="680"/>
    </location>
</feature>
<dbReference type="InterPro" id="IPR012337">
    <property type="entry name" value="RNaseH-like_sf"/>
</dbReference>
<name>S7R7I8_GLOTA</name>
<dbReference type="RefSeq" id="XP_007871180.1">
    <property type="nucleotide sequence ID" value="XM_007872989.1"/>
</dbReference>
<dbReference type="GeneID" id="19306748"/>
<evidence type="ECO:0000256" key="1">
    <source>
        <dbReference type="SAM" id="MobiDB-lite"/>
    </source>
</evidence>
<dbReference type="SUPFAM" id="SSF53098">
    <property type="entry name" value="Ribonuclease H-like"/>
    <property type="match status" value="1"/>
</dbReference>
<evidence type="ECO:0000313" key="3">
    <source>
        <dbReference type="EMBL" id="EPQ50345.1"/>
    </source>
</evidence>